<dbReference type="CDD" id="cd00165">
    <property type="entry name" value="S4"/>
    <property type="match status" value="1"/>
</dbReference>
<keyword evidence="3" id="KW-1185">Reference proteome</keyword>
<proteinExistence type="predicted"/>
<sequence>MKEVTIDTEYIKLSQILKLAGIVQTGGQSKILISSGKIEVNGETVKERGKKIRKGDKIKIEGIDEFVVV</sequence>
<evidence type="ECO:0000313" key="3">
    <source>
        <dbReference type="Proteomes" id="UP000287969"/>
    </source>
</evidence>
<dbReference type="SUPFAM" id="SSF55174">
    <property type="entry name" value="Alpha-L RNA-binding motif"/>
    <property type="match status" value="1"/>
</dbReference>
<keyword evidence="1" id="KW-0694">RNA-binding</keyword>
<dbReference type="GO" id="GO:0003723">
    <property type="term" value="F:RNA binding"/>
    <property type="evidence" value="ECO:0007669"/>
    <property type="project" value="UniProtKB-KW"/>
</dbReference>
<protein>
    <submittedName>
        <fullName evidence="2">RNA-binding S4 domain-containing protein</fullName>
    </submittedName>
</protein>
<dbReference type="Proteomes" id="UP000287969">
    <property type="component" value="Chromosome"/>
</dbReference>
<dbReference type="EMBL" id="CP035282">
    <property type="protein sequence ID" value="QAT60071.1"/>
    <property type="molecule type" value="Genomic_DNA"/>
</dbReference>
<evidence type="ECO:0000256" key="1">
    <source>
        <dbReference type="PROSITE-ProRule" id="PRU00182"/>
    </source>
</evidence>
<gene>
    <name evidence="2" type="ORF">EQM13_00015</name>
</gene>
<dbReference type="AlphaFoldDB" id="A0A410Q7V4"/>
<reference evidence="3" key="1">
    <citation type="submission" date="2019-01" db="EMBL/GenBank/DDBJ databases">
        <title>Draft genomes of a novel of Sporanaerobacter strains.</title>
        <authorList>
            <person name="Ma S."/>
        </authorList>
    </citation>
    <scope>NUCLEOTIDE SEQUENCE [LARGE SCALE GENOMIC DNA]</scope>
    <source>
        <strain evidence="3">NJN-17</strain>
    </source>
</reference>
<dbReference type="OrthoDB" id="9811532at2"/>
<dbReference type="Gene3D" id="3.10.290.10">
    <property type="entry name" value="RNA-binding S4 domain"/>
    <property type="match status" value="1"/>
</dbReference>
<dbReference type="RefSeq" id="WP_071141301.1">
    <property type="nucleotide sequence ID" value="NZ_CP035282.1"/>
</dbReference>
<accession>A0A410Q7V4</accession>
<organism evidence="2 3">
    <name type="scientific">Acidilutibacter cellobiosedens</name>
    <dbReference type="NCBI Taxonomy" id="2507161"/>
    <lineage>
        <taxon>Bacteria</taxon>
        <taxon>Bacillati</taxon>
        <taxon>Bacillota</taxon>
        <taxon>Tissierellia</taxon>
        <taxon>Tissierellales</taxon>
        <taxon>Acidilutibacteraceae</taxon>
        <taxon>Acidilutibacter</taxon>
    </lineage>
</organism>
<dbReference type="Pfam" id="PF13275">
    <property type="entry name" value="S4_2"/>
    <property type="match status" value="1"/>
</dbReference>
<dbReference type="InterPro" id="IPR036986">
    <property type="entry name" value="S4_RNA-bd_sf"/>
</dbReference>
<dbReference type="KEGG" id="spoa:EQM13_00015"/>
<name>A0A410Q7V4_9FIRM</name>
<dbReference type="PROSITE" id="PS50889">
    <property type="entry name" value="S4"/>
    <property type="match status" value="1"/>
</dbReference>
<evidence type="ECO:0000313" key="2">
    <source>
        <dbReference type="EMBL" id="QAT60071.1"/>
    </source>
</evidence>